<dbReference type="OrthoDB" id="2942533at2759"/>
<dbReference type="AlphaFoldDB" id="A0A401S6B6"/>
<proteinExistence type="predicted"/>
<keyword evidence="2" id="KW-1185">Reference proteome</keyword>
<evidence type="ECO:0000313" key="1">
    <source>
        <dbReference type="EMBL" id="GCC25920.1"/>
    </source>
</evidence>
<gene>
    <name evidence="1" type="ORF">chiPu_0004332</name>
</gene>
<dbReference type="Proteomes" id="UP000287033">
    <property type="component" value="Unassembled WGS sequence"/>
</dbReference>
<sequence>MDNDFWEFFSATGTEPACSLMSQGTTKTYKLPIEHLDYSFVEKCTDVKYLEKVLISRAFYFRSGSPFYGKGQLSSFSCGSPYYFLKIPPKKRRRFTKSFGPLSHGRISVRVYNNYPEADSGGVPSPDLSILLHILRTPILKAL</sequence>
<comment type="caution">
    <text evidence="1">The sequence shown here is derived from an EMBL/GenBank/DDBJ whole genome shotgun (WGS) entry which is preliminary data.</text>
</comment>
<reference evidence="1 2" key="1">
    <citation type="journal article" date="2018" name="Nat. Ecol. Evol.">
        <title>Shark genomes provide insights into elasmobranch evolution and the origin of vertebrates.</title>
        <authorList>
            <person name="Hara Y"/>
            <person name="Yamaguchi K"/>
            <person name="Onimaru K"/>
            <person name="Kadota M"/>
            <person name="Koyanagi M"/>
            <person name="Keeley SD"/>
            <person name="Tatsumi K"/>
            <person name="Tanaka K"/>
            <person name="Motone F"/>
            <person name="Kageyama Y"/>
            <person name="Nozu R"/>
            <person name="Adachi N"/>
            <person name="Nishimura O"/>
            <person name="Nakagawa R"/>
            <person name="Tanegashima C"/>
            <person name="Kiyatake I"/>
            <person name="Matsumoto R"/>
            <person name="Murakumo K"/>
            <person name="Nishida K"/>
            <person name="Terakita A"/>
            <person name="Kuratani S"/>
            <person name="Sato K"/>
            <person name="Hyodo S Kuraku.S."/>
        </authorList>
    </citation>
    <scope>NUCLEOTIDE SEQUENCE [LARGE SCALE GENOMIC DNA]</scope>
</reference>
<dbReference type="STRING" id="137246.A0A401S6B6"/>
<name>A0A401S6B6_CHIPU</name>
<accession>A0A401S6B6</accession>
<organism evidence="1 2">
    <name type="scientific">Chiloscyllium punctatum</name>
    <name type="common">Brownbanded bambooshark</name>
    <name type="synonym">Hemiscyllium punctatum</name>
    <dbReference type="NCBI Taxonomy" id="137246"/>
    <lineage>
        <taxon>Eukaryota</taxon>
        <taxon>Metazoa</taxon>
        <taxon>Chordata</taxon>
        <taxon>Craniata</taxon>
        <taxon>Vertebrata</taxon>
        <taxon>Chondrichthyes</taxon>
        <taxon>Elasmobranchii</taxon>
        <taxon>Galeomorphii</taxon>
        <taxon>Galeoidea</taxon>
        <taxon>Orectolobiformes</taxon>
        <taxon>Hemiscylliidae</taxon>
        <taxon>Chiloscyllium</taxon>
    </lineage>
</organism>
<protein>
    <submittedName>
        <fullName evidence="1">Uncharacterized protein</fullName>
    </submittedName>
</protein>
<evidence type="ECO:0000313" key="2">
    <source>
        <dbReference type="Proteomes" id="UP000287033"/>
    </source>
</evidence>
<dbReference type="EMBL" id="BEZZ01000104">
    <property type="protein sequence ID" value="GCC25920.1"/>
    <property type="molecule type" value="Genomic_DNA"/>
</dbReference>